<reference evidence="5" key="1">
    <citation type="submission" date="2021-05" db="EMBL/GenBank/DDBJ databases">
        <title>The genome of the haptophyte Pavlova lutheri (Diacronema luteri, Pavlovales) - a model for lipid biosynthesis in eukaryotic algae.</title>
        <authorList>
            <person name="Hulatt C.J."/>
            <person name="Posewitz M.C."/>
        </authorList>
    </citation>
    <scope>NUCLEOTIDE SEQUENCE</scope>
    <source>
        <strain evidence="5">NIVA-4/92</strain>
    </source>
</reference>
<dbReference type="OMA" id="WRDELHP"/>
<dbReference type="EMBL" id="JAGTXO010000016">
    <property type="protein sequence ID" value="KAG8463450.1"/>
    <property type="molecule type" value="Genomic_DNA"/>
</dbReference>
<dbReference type="SUPFAM" id="SSF55174">
    <property type="entry name" value="Alpha-L RNA-binding motif"/>
    <property type="match status" value="1"/>
</dbReference>
<evidence type="ECO:0000313" key="6">
    <source>
        <dbReference type="Proteomes" id="UP000751190"/>
    </source>
</evidence>
<dbReference type="PANTHER" id="PTHR47683">
    <property type="entry name" value="PSEUDOURIDINE SYNTHASE FAMILY PROTEIN-RELATED"/>
    <property type="match status" value="1"/>
</dbReference>
<comment type="similarity">
    <text evidence="1">Belongs to the pseudouridine synthase RsuA family.</text>
</comment>
<protein>
    <recommendedName>
        <fullName evidence="4">Pseudouridine synthase RsuA/RluA-like domain-containing protein</fullName>
    </recommendedName>
</protein>
<keyword evidence="3" id="KW-0694">RNA-binding</keyword>
<sequence length="334" mass="34743">MAPVAMMCAALGIGVRLRVPQARALAARAGRTEVRLAAGPAAAQVRNPYGHARLDRIISHATGLSRKDVSRALRKGLVHVDGATERDGARKVALGGAVGVTFDGEPLELRPPPLLVAFHKPLGMHSTMADERGRTDLAAALVEQPPLWRDELHPVGRLDADTSGLLLFSSSGGLTQRLLHPRHGTEKEYAALVGGAPIDDGGAALRATLAAGVQTTEGTHAAALLDVVVLDNDGARAAAEETARAAESAGLRRDDGAPPIQPVATLRLSVTEGKHRMVRRLLANAGHPVLALHRVRFGDVVLDPDELPPGASAVVGGDALAWAERLAEIGAAQG</sequence>
<dbReference type="Gene3D" id="3.30.70.580">
    <property type="entry name" value="Pseudouridine synthase I, catalytic domain, N-terminal subdomain"/>
    <property type="match status" value="1"/>
</dbReference>
<evidence type="ECO:0000256" key="1">
    <source>
        <dbReference type="ARBA" id="ARBA00008348"/>
    </source>
</evidence>
<dbReference type="PANTHER" id="PTHR47683:SF2">
    <property type="entry name" value="RNA-BINDING S4 DOMAIN-CONTAINING PROTEIN"/>
    <property type="match status" value="1"/>
</dbReference>
<dbReference type="InterPro" id="IPR036986">
    <property type="entry name" value="S4_RNA-bd_sf"/>
</dbReference>
<dbReference type="Gene3D" id="3.30.70.1560">
    <property type="entry name" value="Alpha-L RNA-binding motif"/>
    <property type="match status" value="1"/>
</dbReference>
<dbReference type="InterPro" id="IPR050343">
    <property type="entry name" value="RsuA_PseudoU_synthase"/>
</dbReference>
<dbReference type="GO" id="GO:0006364">
    <property type="term" value="P:rRNA processing"/>
    <property type="evidence" value="ECO:0007669"/>
    <property type="project" value="UniProtKB-ARBA"/>
</dbReference>
<dbReference type="PROSITE" id="PS50889">
    <property type="entry name" value="S4"/>
    <property type="match status" value="1"/>
</dbReference>
<organism evidence="5 6">
    <name type="scientific">Diacronema lutheri</name>
    <name type="common">Unicellular marine alga</name>
    <name type="synonym">Monochrysis lutheri</name>
    <dbReference type="NCBI Taxonomy" id="2081491"/>
    <lineage>
        <taxon>Eukaryota</taxon>
        <taxon>Haptista</taxon>
        <taxon>Haptophyta</taxon>
        <taxon>Pavlovophyceae</taxon>
        <taxon>Pavlovales</taxon>
        <taxon>Pavlovaceae</taxon>
        <taxon>Diacronema</taxon>
    </lineage>
</organism>
<dbReference type="InterPro" id="IPR020094">
    <property type="entry name" value="TruA/RsuA/RluB/E/F_N"/>
</dbReference>
<dbReference type="GO" id="GO:0001522">
    <property type="term" value="P:pseudouridine synthesis"/>
    <property type="evidence" value="ECO:0007669"/>
    <property type="project" value="InterPro"/>
</dbReference>
<dbReference type="GO" id="GO:0003723">
    <property type="term" value="F:RNA binding"/>
    <property type="evidence" value="ECO:0007669"/>
    <property type="project" value="UniProtKB-KW"/>
</dbReference>
<gene>
    <name evidence="5" type="ORF">KFE25_004961</name>
</gene>
<dbReference type="GO" id="GO:0009982">
    <property type="term" value="F:pseudouridine synthase activity"/>
    <property type="evidence" value="ECO:0007669"/>
    <property type="project" value="InterPro"/>
</dbReference>
<dbReference type="SUPFAM" id="SSF55120">
    <property type="entry name" value="Pseudouridine synthase"/>
    <property type="match status" value="1"/>
</dbReference>
<dbReference type="CDD" id="cd00165">
    <property type="entry name" value="S4"/>
    <property type="match status" value="1"/>
</dbReference>
<dbReference type="PROSITE" id="PS01149">
    <property type="entry name" value="PSI_RSU"/>
    <property type="match status" value="1"/>
</dbReference>
<dbReference type="InterPro" id="IPR020103">
    <property type="entry name" value="PsdUridine_synth_cat_dom_sf"/>
</dbReference>
<evidence type="ECO:0000259" key="4">
    <source>
        <dbReference type="Pfam" id="PF00849"/>
    </source>
</evidence>
<proteinExistence type="inferred from homology"/>
<dbReference type="InterPro" id="IPR042092">
    <property type="entry name" value="PsdUridine_s_RsuA/RluB/E/F_cat"/>
</dbReference>
<evidence type="ECO:0000256" key="3">
    <source>
        <dbReference type="PROSITE-ProRule" id="PRU00182"/>
    </source>
</evidence>
<evidence type="ECO:0000313" key="5">
    <source>
        <dbReference type="EMBL" id="KAG8463450.1"/>
    </source>
</evidence>
<accession>A0A8J5XQ74</accession>
<evidence type="ECO:0000256" key="2">
    <source>
        <dbReference type="ARBA" id="ARBA00023235"/>
    </source>
</evidence>
<dbReference type="InterPro" id="IPR006145">
    <property type="entry name" value="PsdUridine_synth_RsuA/RluA"/>
</dbReference>
<dbReference type="Proteomes" id="UP000751190">
    <property type="component" value="Unassembled WGS sequence"/>
</dbReference>
<feature type="domain" description="Pseudouridine synthase RsuA/RluA-like" evidence="4">
    <location>
        <begin position="115"/>
        <end position="283"/>
    </location>
</feature>
<dbReference type="InterPro" id="IPR018496">
    <property type="entry name" value="PsdUridine_synth_RsuA/RluB_CS"/>
</dbReference>
<keyword evidence="6" id="KW-1185">Reference proteome</keyword>
<keyword evidence="2" id="KW-0413">Isomerase</keyword>
<dbReference type="Gene3D" id="3.10.290.10">
    <property type="entry name" value="RNA-binding S4 domain"/>
    <property type="match status" value="1"/>
</dbReference>
<dbReference type="OrthoDB" id="440619at2759"/>
<comment type="caution">
    <text evidence="5">The sequence shown here is derived from an EMBL/GenBank/DDBJ whole genome shotgun (WGS) entry which is preliminary data.</text>
</comment>
<dbReference type="Pfam" id="PF00849">
    <property type="entry name" value="PseudoU_synth_2"/>
    <property type="match status" value="1"/>
</dbReference>
<name>A0A8J5XQ74_DIALT</name>
<dbReference type="AlphaFoldDB" id="A0A8J5XQ74"/>